<name>A0AAX3Y612_RHOOP</name>
<dbReference type="CDD" id="cd06170">
    <property type="entry name" value="LuxR_C_like"/>
    <property type="match status" value="1"/>
</dbReference>
<keyword evidence="2" id="KW-0238">DNA-binding</keyword>
<organism evidence="5 6">
    <name type="scientific">Rhodococcus opacus</name>
    <name type="common">Nocardia opaca</name>
    <dbReference type="NCBI Taxonomy" id="37919"/>
    <lineage>
        <taxon>Bacteria</taxon>
        <taxon>Bacillati</taxon>
        <taxon>Actinomycetota</taxon>
        <taxon>Actinomycetes</taxon>
        <taxon>Mycobacteriales</taxon>
        <taxon>Nocardiaceae</taxon>
        <taxon>Rhodococcus</taxon>
    </lineage>
</organism>
<keyword evidence="1" id="KW-0805">Transcription regulation</keyword>
<sequence>MLTRREQDIAQLVSEGLTTKQIAEKAYISENTVKQHLKRVFAKTDVSNRAELVQLIWSAVDNRKGT</sequence>
<proteinExistence type="predicted"/>
<feature type="domain" description="HTH luxR-type" evidence="4">
    <location>
        <begin position="1"/>
        <end position="60"/>
    </location>
</feature>
<dbReference type="AlphaFoldDB" id="A0AAX3Y612"/>
<dbReference type="Proteomes" id="UP001231166">
    <property type="component" value="Chromosome"/>
</dbReference>
<evidence type="ECO:0000313" key="6">
    <source>
        <dbReference type="Proteomes" id="UP001231166"/>
    </source>
</evidence>
<dbReference type="InterPro" id="IPR016032">
    <property type="entry name" value="Sig_transdc_resp-reg_C-effctor"/>
</dbReference>
<evidence type="ECO:0000256" key="2">
    <source>
        <dbReference type="ARBA" id="ARBA00023125"/>
    </source>
</evidence>
<dbReference type="SUPFAM" id="SSF46894">
    <property type="entry name" value="C-terminal effector domain of the bipartite response regulators"/>
    <property type="match status" value="1"/>
</dbReference>
<dbReference type="InterPro" id="IPR000792">
    <property type="entry name" value="Tscrpt_reg_LuxR_C"/>
</dbReference>
<dbReference type="PRINTS" id="PR00038">
    <property type="entry name" value="HTHLUXR"/>
</dbReference>
<evidence type="ECO:0000256" key="1">
    <source>
        <dbReference type="ARBA" id="ARBA00023015"/>
    </source>
</evidence>
<dbReference type="GO" id="GO:0006355">
    <property type="term" value="P:regulation of DNA-templated transcription"/>
    <property type="evidence" value="ECO:0007669"/>
    <property type="project" value="InterPro"/>
</dbReference>
<reference evidence="5" key="1">
    <citation type="submission" date="2023-07" db="EMBL/GenBank/DDBJ databases">
        <title>Genomic analysis of Rhodococcus opacus VOC-14 with glycol ethers degradation activity.</title>
        <authorList>
            <person name="Narkevich D.A."/>
            <person name="Hlushen A.M."/>
            <person name="Akhremchuk A.E."/>
            <person name="Sikolenko M.A."/>
            <person name="Valentovich L.N."/>
        </authorList>
    </citation>
    <scope>NUCLEOTIDE SEQUENCE</scope>
    <source>
        <strain evidence="5">VOC-14</strain>
    </source>
</reference>
<dbReference type="Gene3D" id="1.10.10.10">
    <property type="entry name" value="Winged helix-like DNA-binding domain superfamily/Winged helix DNA-binding domain"/>
    <property type="match status" value="1"/>
</dbReference>
<accession>A0AAX3Y612</accession>
<dbReference type="PANTHER" id="PTHR44688:SF16">
    <property type="entry name" value="DNA-BINDING TRANSCRIPTIONAL ACTIVATOR DEVR_DOSR"/>
    <property type="match status" value="1"/>
</dbReference>
<dbReference type="GO" id="GO:0003677">
    <property type="term" value="F:DNA binding"/>
    <property type="evidence" value="ECO:0007669"/>
    <property type="project" value="UniProtKB-KW"/>
</dbReference>
<evidence type="ECO:0000313" key="5">
    <source>
        <dbReference type="EMBL" id="WLF44531.1"/>
    </source>
</evidence>
<keyword evidence="3" id="KW-0804">Transcription</keyword>
<evidence type="ECO:0000256" key="3">
    <source>
        <dbReference type="ARBA" id="ARBA00023163"/>
    </source>
</evidence>
<dbReference type="PANTHER" id="PTHR44688">
    <property type="entry name" value="DNA-BINDING TRANSCRIPTIONAL ACTIVATOR DEVR_DOSR"/>
    <property type="match status" value="1"/>
</dbReference>
<dbReference type="PROSITE" id="PS50043">
    <property type="entry name" value="HTH_LUXR_2"/>
    <property type="match status" value="1"/>
</dbReference>
<dbReference type="Pfam" id="PF00196">
    <property type="entry name" value="GerE"/>
    <property type="match status" value="1"/>
</dbReference>
<dbReference type="EMBL" id="CP130953">
    <property type="protein sequence ID" value="WLF44531.1"/>
    <property type="molecule type" value="Genomic_DNA"/>
</dbReference>
<dbReference type="SMART" id="SM00421">
    <property type="entry name" value="HTH_LUXR"/>
    <property type="match status" value="1"/>
</dbReference>
<evidence type="ECO:0000259" key="4">
    <source>
        <dbReference type="PROSITE" id="PS50043"/>
    </source>
</evidence>
<gene>
    <name evidence="5" type="ORF">Q5707_21485</name>
</gene>
<dbReference type="InterPro" id="IPR036388">
    <property type="entry name" value="WH-like_DNA-bd_sf"/>
</dbReference>
<protein>
    <submittedName>
        <fullName evidence="5">Helix-turn-helix transcriptional regulator</fullName>
    </submittedName>
</protein>